<dbReference type="InterPro" id="IPR013083">
    <property type="entry name" value="Znf_RING/FYVE/PHD"/>
</dbReference>
<dbReference type="Pfam" id="PF25598">
    <property type="entry name" value="ARM_PUB"/>
    <property type="match status" value="1"/>
</dbReference>
<dbReference type="SMART" id="SM00504">
    <property type="entry name" value="Ubox"/>
    <property type="match status" value="1"/>
</dbReference>
<evidence type="ECO:0000256" key="5">
    <source>
        <dbReference type="ARBA" id="ARBA00022786"/>
    </source>
</evidence>
<dbReference type="AlphaFoldDB" id="A0AB40B8Z0"/>
<dbReference type="GO" id="GO:0016567">
    <property type="term" value="P:protein ubiquitination"/>
    <property type="evidence" value="ECO:0007669"/>
    <property type="project" value="InterPro"/>
</dbReference>
<dbReference type="SUPFAM" id="SSF57850">
    <property type="entry name" value="RING/U-box"/>
    <property type="match status" value="1"/>
</dbReference>
<reference evidence="8" key="1">
    <citation type="submission" date="2025-08" db="UniProtKB">
        <authorList>
            <consortium name="RefSeq"/>
        </authorList>
    </citation>
    <scope>IDENTIFICATION</scope>
</reference>
<comment type="catalytic activity">
    <reaction evidence="1">
        <text>S-ubiquitinyl-[E2 ubiquitin-conjugating enzyme]-L-cysteine + [acceptor protein]-L-lysine = [E2 ubiquitin-conjugating enzyme]-L-cysteine + N(6)-ubiquitinyl-[acceptor protein]-L-lysine.</text>
        <dbReference type="EC" id="2.3.2.27"/>
    </reaction>
</comment>
<gene>
    <name evidence="8" type="primary">LOC120260069</name>
</gene>
<evidence type="ECO:0000256" key="1">
    <source>
        <dbReference type="ARBA" id="ARBA00000900"/>
    </source>
</evidence>
<dbReference type="InterPro" id="IPR058678">
    <property type="entry name" value="ARM_PUB"/>
</dbReference>
<evidence type="ECO:0000256" key="3">
    <source>
        <dbReference type="ARBA" id="ARBA00012483"/>
    </source>
</evidence>
<organism evidence="7 8">
    <name type="scientific">Dioscorea cayennensis subsp. rotundata</name>
    <name type="common">White Guinea yam</name>
    <name type="synonym">Dioscorea rotundata</name>
    <dbReference type="NCBI Taxonomy" id="55577"/>
    <lineage>
        <taxon>Eukaryota</taxon>
        <taxon>Viridiplantae</taxon>
        <taxon>Streptophyta</taxon>
        <taxon>Embryophyta</taxon>
        <taxon>Tracheophyta</taxon>
        <taxon>Spermatophyta</taxon>
        <taxon>Magnoliopsida</taxon>
        <taxon>Liliopsida</taxon>
        <taxon>Dioscoreales</taxon>
        <taxon>Dioscoreaceae</taxon>
        <taxon>Dioscorea</taxon>
    </lineage>
</organism>
<dbReference type="SMART" id="SM00185">
    <property type="entry name" value="ARM"/>
    <property type="match status" value="3"/>
</dbReference>
<evidence type="ECO:0000313" key="8">
    <source>
        <dbReference type="RefSeq" id="XP_039123447.1"/>
    </source>
</evidence>
<dbReference type="RefSeq" id="XP_039123447.1">
    <property type="nucleotide sequence ID" value="XM_039267513.1"/>
</dbReference>
<dbReference type="InterPro" id="IPR000225">
    <property type="entry name" value="Armadillo"/>
</dbReference>
<dbReference type="PROSITE" id="PS51698">
    <property type="entry name" value="U_BOX"/>
    <property type="match status" value="1"/>
</dbReference>
<evidence type="ECO:0000256" key="2">
    <source>
        <dbReference type="ARBA" id="ARBA00004906"/>
    </source>
</evidence>
<evidence type="ECO:0000256" key="4">
    <source>
        <dbReference type="ARBA" id="ARBA00022679"/>
    </source>
</evidence>
<comment type="pathway">
    <text evidence="2">Protein modification; protein ubiquitination.</text>
</comment>
<name>A0AB40B8Z0_DIOCR</name>
<dbReference type="Pfam" id="PF04564">
    <property type="entry name" value="U-box"/>
    <property type="match status" value="1"/>
</dbReference>
<dbReference type="EC" id="2.3.2.27" evidence="3"/>
<evidence type="ECO:0000313" key="7">
    <source>
        <dbReference type="Proteomes" id="UP001515500"/>
    </source>
</evidence>
<dbReference type="GO" id="GO:0061630">
    <property type="term" value="F:ubiquitin protein ligase activity"/>
    <property type="evidence" value="ECO:0007669"/>
    <property type="project" value="UniProtKB-EC"/>
</dbReference>
<dbReference type="Gene3D" id="3.30.40.10">
    <property type="entry name" value="Zinc/RING finger domain, C3HC4 (zinc finger)"/>
    <property type="match status" value="1"/>
</dbReference>
<dbReference type="InterPro" id="IPR011989">
    <property type="entry name" value="ARM-like"/>
</dbReference>
<dbReference type="FunFam" id="3.30.40.10:FF:000442">
    <property type="entry name" value="RING-type E3 ubiquitin transferase"/>
    <property type="match status" value="1"/>
</dbReference>
<dbReference type="Proteomes" id="UP001515500">
    <property type="component" value="Chromosome 5"/>
</dbReference>
<dbReference type="Gene3D" id="1.25.10.10">
    <property type="entry name" value="Leucine-rich Repeat Variant"/>
    <property type="match status" value="3"/>
</dbReference>
<feature type="domain" description="U-box" evidence="6">
    <location>
        <begin position="66"/>
        <end position="140"/>
    </location>
</feature>
<accession>A0AB40B8Z0</accession>
<dbReference type="SUPFAM" id="SSF48371">
    <property type="entry name" value="ARM repeat"/>
    <property type="match status" value="1"/>
</dbReference>
<dbReference type="InterPro" id="IPR003613">
    <property type="entry name" value="Ubox_domain"/>
</dbReference>
<dbReference type="PANTHER" id="PTHR23315:SF253">
    <property type="entry name" value="U-BOX DOMAIN-CONTAINING PROTEIN 9"/>
    <property type="match status" value="1"/>
</dbReference>
<sequence length="447" mass="49918">MAKSGERPPRENASKQLRSELRRLMLAITDDDDVRCEIFNEAFKTLVALKEMKFNGGNDKPQQHRQVPEHFLCPISSKIMRDPVVLSSGQTYDRQYIQEWLNSGNLTCPQTQKALSNTTLIPNNLVRGMIGEWCCEHVNTIPRHEFHEEGLITRSERYVFIKLVEKISYSSVTEQREAARELRLLTKHNRSFRALICEYPDAIARLLSVLSVPELSEDNEVQEDIVTAILNLSINDGNKKIVGKNPLVIPFLIEALETGTMETRSNSAAALFTLSAVDSNKSMIGELGAMRPLLDLLEHGSMTAKKDAASAIFSLCTTVENRVMAVREGAVALVLKNIMDQCLVDESLAILAMLSSNQEAAEELRMSVGVPCLLKVIKANSCPRNEENAVVALFSICMNDRTKLLEVGEEENLSGAISQLAQNGTSRARRKAYGILEKLRRAMYITH</sequence>
<evidence type="ECO:0000259" key="6">
    <source>
        <dbReference type="PROSITE" id="PS51698"/>
    </source>
</evidence>
<dbReference type="FunFam" id="1.25.10.10:FF:000330">
    <property type="entry name" value="RING-type E3 ubiquitin transferase"/>
    <property type="match status" value="1"/>
</dbReference>
<dbReference type="InterPro" id="IPR045210">
    <property type="entry name" value="RING-Ubox_PUB"/>
</dbReference>
<keyword evidence="5" id="KW-0833">Ubl conjugation pathway</keyword>
<dbReference type="InterPro" id="IPR016024">
    <property type="entry name" value="ARM-type_fold"/>
</dbReference>
<protein>
    <recommendedName>
        <fullName evidence="3">RING-type E3 ubiquitin transferase</fullName>
        <ecNumber evidence="3">2.3.2.27</ecNumber>
    </recommendedName>
</protein>
<dbReference type="PANTHER" id="PTHR23315">
    <property type="entry name" value="U BOX DOMAIN-CONTAINING"/>
    <property type="match status" value="1"/>
</dbReference>
<dbReference type="CDD" id="cd16664">
    <property type="entry name" value="RING-Ubox_PUB"/>
    <property type="match status" value="1"/>
</dbReference>
<keyword evidence="4" id="KW-0808">Transferase</keyword>
<dbReference type="GeneID" id="120260069"/>
<proteinExistence type="predicted"/>
<keyword evidence="7" id="KW-1185">Reference proteome</keyword>